<protein>
    <recommendedName>
        <fullName evidence="4">Fatty acyl-CoA reductase</fullName>
        <ecNumber evidence="4">1.2.1.84</ecNumber>
    </recommendedName>
</protein>
<comment type="catalytic activity">
    <reaction evidence="4">
        <text>a long-chain fatty acyl-CoA + 2 NADPH + 2 H(+) = a long-chain primary fatty alcohol + 2 NADP(+) + CoA</text>
        <dbReference type="Rhea" id="RHEA:52716"/>
        <dbReference type="ChEBI" id="CHEBI:15378"/>
        <dbReference type="ChEBI" id="CHEBI:57287"/>
        <dbReference type="ChEBI" id="CHEBI:57783"/>
        <dbReference type="ChEBI" id="CHEBI:58349"/>
        <dbReference type="ChEBI" id="CHEBI:77396"/>
        <dbReference type="ChEBI" id="CHEBI:83139"/>
        <dbReference type="EC" id="1.2.1.84"/>
    </reaction>
</comment>
<feature type="domain" description="Fatty acyl-CoA reductase C-terminal" evidence="5">
    <location>
        <begin position="294"/>
        <end position="388"/>
    </location>
</feature>
<keyword evidence="4" id="KW-0812">Transmembrane</keyword>
<dbReference type="PANTHER" id="PTHR11011">
    <property type="entry name" value="MALE STERILITY PROTEIN 2-RELATED"/>
    <property type="match status" value="1"/>
</dbReference>
<dbReference type="Pfam" id="PF03015">
    <property type="entry name" value="Sterile"/>
    <property type="match status" value="1"/>
</dbReference>
<dbReference type="EC" id="1.2.1.84" evidence="4"/>
<evidence type="ECO:0000256" key="3">
    <source>
        <dbReference type="ARBA" id="ARBA00023098"/>
    </source>
</evidence>
<dbReference type="Proteomes" id="UP001153620">
    <property type="component" value="Chromosome 1"/>
</dbReference>
<evidence type="ECO:0000259" key="6">
    <source>
        <dbReference type="Pfam" id="PF07993"/>
    </source>
</evidence>
<name>A0A9P0IL39_9DIPT</name>
<reference evidence="7" key="1">
    <citation type="submission" date="2022-01" db="EMBL/GenBank/DDBJ databases">
        <authorList>
            <person name="King R."/>
        </authorList>
    </citation>
    <scope>NUCLEOTIDE SEQUENCE</scope>
</reference>
<reference evidence="7" key="2">
    <citation type="submission" date="2022-10" db="EMBL/GenBank/DDBJ databases">
        <authorList>
            <consortium name="ENA_rothamsted_submissions"/>
            <consortium name="culmorum"/>
            <person name="King R."/>
        </authorList>
    </citation>
    <scope>NUCLEOTIDE SEQUENCE</scope>
</reference>
<keyword evidence="4" id="KW-1133">Transmembrane helix</keyword>
<dbReference type="SUPFAM" id="SSF51735">
    <property type="entry name" value="NAD(P)-binding Rossmann-fold domains"/>
    <property type="match status" value="1"/>
</dbReference>
<evidence type="ECO:0000313" key="7">
    <source>
        <dbReference type="EMBL" id="CAH1709405.1"/>
    </source>
</evidence>
<evidence type="ECO:0000256" key="4">
    <source>
        <dbReference type="RuleBase" id="RU363097"/>
    </source>
</evidence>
<evidence type="ECO:0000256" key="2">
    <source>
        <dbReference type="ARBA" id="ARBA00022516"/>
    </source>
</evidence>
<keyword evidence="3 4" id="KW-0443">Lipid metabolism</keyword>
<comment type="function">
    <text evidence="4">Catalyzes the reduction of fatty acyl-CoA to fatty alcohols.</text>
</comment>
<keyword evidence="4" id="KW-0560">Oxidoreductase</keyword>
<gene>
    <name evidence="7" type="ORF">CHIRRI_LOCUS1158</name>
</gene>
<keyword evidence="4" id="KW-0472">Membrane</keyword>
<dbReference type="GO" id="GO:0102965">
    <property type="term" value="F:alcohol-forming long-chain fatty acyl-CoA reductase activity"/>
    <property type="evidence" value="ECO:0007669"/>
    <property type="project" value="UniProtKB-EC"/>
</dbReference>
<dbReference type="InterPro" id="IPR033640">
    <property type="entry name" value="FAR_C"/>
</dbReference>
<dbReference type="AlphaFoldDB" id="A0A9P0IL39"/>
<feature type="domain" description="Thioester reductase (TE)" evidence="6">
    <location>
        <begin position="8"/>
        <end position="218"/>
    </location>
</feature>
<evidence type="ECO:0000259" key="5">
    <source>
        <dbReference type="Pfam" id="PF03015"/>
    </source>
</evidence>
<keyword evidence="2 4" id="KW-0444">Lipid biosynthesis</keyword>
<keyword evidence="8" id="KW-1185">Reference proteome</keyword>
<dbReference type="InterPro" id="IPR026055">
    <property type="entry name" value="FAR"/>
</dbReference>
<dbReference type="Gene3D" id="3.40.50.720">
    <property type="entry name" value="NAD(P)-binding Rossmann-like Domain"/>
    <property type="match status" value="1"/>
</dbReference>
<dbReference type="EMBL" id="OU895877">
    <property type="protein sequence ID" value="CAH1709405.1"/>
    <property type="molecule type" value="Genomic_DNA"/>
</dbReference>
<evidence type="ECO:0000256" key="1">
    <source>
        <dbReference type="ARBA" id="ARBA00005928"/>
    </source>
</evidence>
<dbReference type="InterPro" id="IPR036291">
    <property type="entry name" value="NAD(P)-bd_dom_sf"/>
</dbReference>
<dbReference type="PANTHER" id="PTHR11011:SF81">
    <property type="entry name" value="FATTY ACYL-COA REDUCTASE"/>
    <property type="match status" value="1"/>
</dbReference>
<dbReference type="GO" id="GO:0005777">
    <property type="term" value="C:peroxisome"/>
    <property type="evidence" value="ECO:0007669"/>
    <property type="project" value="TreeGrafter"/>
</dbReference>
<organism evidence="7 8">
    <name type="scientific">Chironomus riparius</name>
    <dbReference type="NCBI Taxonomy" id="315576"/>
    <lineage>
        <taxon>Eukaryota</taxon>
        <taxon>Metazoa</taxon>
        <taxon>Ecdysozoa</taxon>
        <taxon>Arthropoda</taxon>
        <taxon>Hexapoda</taxon>
        <taxon>Insecta</taxon>
        <taxon>Pterygota</taxon>
        <taxon>Neoptera</taxon>
        <taxon>Endopterygota</taxon>
        <taxon>Diptera</taxon>
        <taxon>Nematocera</taxon>
        <taxon>Chironomoidea</taxon>
        <taxon>Chironomidae</taxon>
        <taxon>Chironominae</taxon>
        <taxon>Chironomus</taxon>
    </lineage>
</organism>
<dbReference type="InterPro" id="IPR013120">
    <property type="entry name" value="FAR_NAD-bd"/>
</dbReference>
<feature type="transmembrane region" description="Helical" evidence="4">
    <location>
        <begin position="292"/>
        <end position="310"/>
    </location>
</feature>
<dbReference type="OrthoDB" id="10059102at2759"/>
<comment type="similarity">
    <text evidence="1 4">Belongs to the fatty acyl-CoA reductase family.</text>
</comment>
<accession>A0A9P0IL39</accession>
<proteinExistence type="inferred from homology"/>
<sequence>MLRETNPAVLRKIIPIEVDYNAYDLNIDPQTLDRLHGEVQIVFNVVASVKFNESLNDAIQINFLGTKKIVKLALGIEKLKSFVHVSTLYSNCNRQDIDEKIYDHILSYNELIPVAKVIQHLKDDVNAEQFLFQNLPNTYTLTKHFAEKLVYHQTFFMPSGIFRPGVVISNYKDFPGYTDNVNGPTGVVVWTVRGYIHCIYGDVTKRANLMPVDYCINALIATAWDIHENYQERLRTCSNIPIYNHMFNENNLKWKELMDLVPLGFHEPLQKSIWYYSYFIVSSKIMFKILNFTYHTIPAFIMDILAFMIGKKMIYRRAYAKTEKILIIMSFFGLREWNFGNRNIQMLLEKTKKFSYQRGSFDFDMRKINWTEYFRNFIPGIKRYYFKENAGSVKRIAAYYHWLKRIHVTFKYLAYFLCSRKILNILLAILGRNFVKYCVK</sequence>
<keyword evidence="4" id="KW-0521">NADP</keyword>
<dbReference type="GO" id="GO:0080019">
    <property type="term" value="F:alcohol-forming very long-chain fatty acyl-CoA reductase activity"/>
    <property type="evidence" value="ECO:0007669"/>
    <property type="project" value="InterPro"/>
</dbReference>
<dbReference type="GO" id="GO:0035336">
    <property type="term" value="P:long-chain fatty-acyl-CoA metabolic process"/>
    <property type="evidence" value="ECO:0007669"/>
    <property type="project" value="TreeGrafter"/>
</dbReference>
<dbReference type="CDD" id="cd09071">
    <property type="entry name" value="FAR_C"/>
    <property type="match status" value="1"/>
</dbReference>
<dbReference type="Pfam" id="PF07993">
    <property type="entry name" value="NAD_binding_4"/>
    <property type="match status" value="1"/>
</dbReference>
<evidence type="ECO:0000313" key="8">
    <source>
        <dbReference type="Proteomes" id="UP001153620"/>
    </source>
</evidence>